<gene>
    <name evidence="1" type="ORF">L873DRAFT_1805039</name>
</gene>
<dbReference type="Proteomes" id="UP000276215">
    <property type="component" value="Unassembled WGS sequence"/>
</dbReference>
<reference evidence="1 2" key="1">
    <citation type="journal article" date="2018" name="Nat. Ecol. Evol.">
        <title>Pezizomycetes genomes reveal the molecular basis of ectomycorrhizal truffle lifestyle.</title>
        <authorList>
            <person name="Murat C."/>
            <person name="Payen T."/>
            <person name="Noel B."/>
            <person name="Kuo A."/>
            <person name="Morin E."/>
            <person name="Chen J."/>
            <person name="Kohler A."/>
            <person name="Krizsan K."/>
            <person name="Balestrini R."/>
            <person name="Da Silva C."/>
            <person name="Montanini B."/>
            <person name="Hainaut M."/>
            <person name="Levati E."/>
            <person name="Barry K.W."/>
            <person name="Belfiori B."/>
            <person name="Cichocki N."/>
            <person name="Clum A."/>
            <person name="Dockter R.B."/>
            <person name="Fauchery L."/>
            <person name="Guy J."/>
            <person name="Iotti M."/>
            <person name="Le Tacon F."/>
            <person name="Lindquist E.A."/>
            <person name="Lipzen A."/>
            <person name="Malagnac F."/>
            <person name="Mello A."/>
            <person name="Molinier V."/>
            <person name="Miyauchi S."/>
            <person name="Poulain J."/>
            <person name="Riccioni C."/>
            <person name="Rubini A."/>
            <person name="Sitrit Y."/>
            <person name="Splivallo R."/>
            <person name="Traeger S."/>
            <person name="Wang M."/>
            <person name="Zifcakova L."/>
            <person name="Wipf D."/>
            <person name="Zambonelli A."/>
            <person name="Paolocci F."/>
            <person name="Nowrousian M."/>
            <person name="Ottonello S."/>
            <person name="Baldrian P."/>
            <person name="Spatafora J.W."/>
            <person name="Henrissat B."/>
            <person name="Nagy L.G."/>
            <person name="Aury J.M."/>
            <person name="Wincker P."/>
            <person name="Grigoriev I.V."/>
            <person name="Bonfante P."/>
            <person name="Martin F.M."/>
        </authorList>
    </citation>
    <scope>NUCLEOTIDE SEQUENCE [LARGE SCALE GENOMIC DNA]</scope>
    <source>
        <strain evidence="1 2">120613-1</strain>
    </source>
</reference>
<dbReference type="AlphaFoldDB" id="A0A3N4JU72"/>
<evidence type="ECO:0000313" key="1">
    <source>
        <dbReference type="EMBL" id="RPB00579.1"/>
    </source>
</evidence>
<dbReference type="OrthoDB" id="10386485at2759"/>
<dbReference type="EMBL" id="ML120379">
    <property type="protein sequence ID" value="RPB00579.1"/>
    <property type="molecule type" value="Genomic_DNA"/>
</dbReference>
<name>A0A3N4JU72_9PEZI</name>
<protein>
    <submittedName>
        <fullName evidence="1">Uncharacterized protein</fullName>
    </submittedName>
</protein>
<sequence>MFCLEELGDFISHSIPDTECVRATRHAKKLLHMAGVWEEEETFAQSKWRRLNPSGAYKDQES</sequence>
<proteinExistence type="predicted"/>
<evidence type="ECO:0000313" key="2">
    <source>
        <dbReference type="Proteomes" id="UP000276215"/>
    </source>
</evidence>
<organism evidence="1 2">
    <name type="scientific">Choiromyces venosus 120613-1</name>
    <dbReference type="NCBI Taxonomy" id="1336337"/>
    <lineage>
        <taxon>Eukaryota</taxon>
        <taxon>Fungi</taxon>
        <taxon>Dikarya</taxon>
        <taxon>Ascomycota</taxon>
        <taxon>Pezizomycotina</taxon>
        <taxon>Pezizomycetes</taxon>
        <taxon>Pezizales</taxon>
        <taxon>Tuberaceae</taxon>
        <taxon>Choiromyces</taxon>
    </lineage>
</organism>
<keyword evidence="2" id="KW-1185">Reference proteome</keyword>
<accession>A0A3N4JU72</accession>